<dbReference type="AlphaFoldDB" id="A0A1E5QBF4"/>
<dbReference type="InterPro" id="IPR013984">
    <property type="entry name" value="Ald_Fedxn_OxRdtase_dom2"/>
</dbReference>
<dbReference type="GO" id="GO:0016625">
    <property type="term" value="F:oxidoreductase activity, acting on the aldehyde or oxo group of donors, iron-sulfur protein as acceptor"/>
    <property type="evidence" value="ECO:0007669"/>
    <property type="project" value="InterPro"/>
</dbReference>
<dbReference type="GO" id="GO:0046872">
    <property type="term" value="F:metal ion binding"/>
    <property type="evidence" value="ECO:0007669"/>
    <property type="project" value="UniProtKB-KW"/>
</dbReference>
<evidence type="ECO:0000256" key="7">
    <source>
        <dbReference type="ARBA" id="ARBA00023014"/>
    </source>
</evidence>
<dbReference type="InterPro" id="IPR001203">
    <property type="entry name" value="OxRdtase_Ald_Fedxn_C"/>
</dbReference>
<sequence>MRHYLHIDLKTQTVRKEEQNGEVLARAGRYLIAKSLLESGVATVDPLSADNPLIFSAGVFAGTNFSNANRISVGCKSPLTGGIKEANAGGTFAFALGQLELSGLTLHGNSDTWVIIRIPKEGEITFEDASPYLGKGNAEAAHMLHETYGDKTSIALCGPVGEYGGLIAGVSFSDTDNRPSRLAARGGVGAVMGTKKVKAIVIDKHKMPTFHDRKKVMGAVRAYGDKLAEDPKAQALHKFGTAMAADVMNHIGAIPVNNFSIGRATPTDSTYFAMGGDALLEQNAARGGDHSHACMPGCQIKCSNVYVDKDGKEVVSPVEYETIGVMGTNCGLKDPDDLADLNFDANDLGIDTIEAGALLAVLMEAGDAEFGDVAFMKKAMNDMRLGNERGRELAQGVARVGKARGLKRLPVIKKQALSAYDPRVTEVTAISMMTTAQGADHTVGNFPTFNSTNVSVADLVKESFELQVLCATNDSLGMCLFGRSVTNTHQEMMIDAINDALGTDLDVGFYARLGFETLQLEHRFNIEAGFEQNDDALPMFFNDEPLPPTNKTSRLMAADVTPVMHKLLAG</sequence>
<keyword evidence="11" id="KW-1185">Reference proteome</keyword>
<dbReference type="InterPro" id="IPR051919">
    <property type="entry name" value="W-dependent_AOR"/>
</dbReference>
<dbReference type="InterPro" id="IPR013985">
    <property type="entry name" value="Ald_Fedxn_OxRdtase_dom3"/>
</dbReference>
<evidence type="ECO:0000313" key="10">
    <source>
        <dbReference type="EMBL" id="OEJ69349.1"/>
    </source>
</evidence>
<dbReference type="OrthoDB" id="9763894at2"/>
<dbReference type="GO" id="GO:0009055">
    <property type="term" value="F:electron transfer activity"/>
    <property type="evidence" value="ECO:0007669"/>
    <property type="project" value="InterPro"/>
</dbReference>
<dbReference type="Gene3D" id="1.10.569.10">
    <property type="entry name" value="Aldehyde Ferredoxin Oxidoreductase Protein, subunit A, domain 2"/>
    <property type="match status" value="1"/>
</dbReference>
<comment type="cofactor">
    <cofactor evidence="8">
        <name>tungstopterin</name>
        <dbReference type="ChEBI" id="CHEBI:30402"/>
    </cofactor>
</comment>
<comment type="caution">
    <text evidence="10">The sequence shown here is derived from an EMBL/GenBank/DDBJ whole genome shotgun (WGS) entry which is preliminary data.</text>
</comment>
<organism evidence="10 11">
    <name type="scientific">Magnetovibrio blakemorei</name>
    <dbReference type="NCBI Taxonomy" id="28181"/>
    <lineage>
        <taxon>Bacteria</taxon>
        <taxon>Pseudomonadati</taxon>
        <taxon>Pseudomonadota</taxon>
        <taxon>Alphaproteobacteria</taxon>
        <taxon>Rhodospirillales</taxon>
        <taxon>Magnetovibrionaceae</taxon>
        <taxon>Magnetovibrio</taxon>
    </lineage>
</organism>
<protein>
    <submittedName>
        <fullName evidence="10">Aldehyde ferredoxin oxidoreductase</fullName>
    </submittedName>
</protein>
<dbReference type="SUPFAM" id="SSF48310">
    <property type="entry name" value="Aldehyde ferredoxin oxidoreductase, C-terminal domains"/>
    <property type="match status" value="1"/>
</dbReference>
<feature type="domain" description="Aldehyde ferredoxin oxidoreductase N-terminal" evidence="9">
    <location>
        <begin position="1"/>
        <end position="206"/>
    </location>
</feature>
<dbReference type="Pfam" id="PF01314">
    <property type="entry name" value="AFOR_C"/>
    <property type="match status" value="1"/>
</dbReference>
<dbReference type="InterPro" id="IPR036021">
    <property type="entry name" value="Tungsten_al_ferr_oxy-like_C"/>
</dbReference>
<evidence type="ECO:0000256" key="2">
    <source>
        <dbReference type="ARBA" id="ARBA00011032"/>
    </source>
</evidence>
<keyword evidence="7" id="KW-0411">Iron-sulfur</keyword>
<name>A0A1E5QBF4_9PROT</name>
<dbReference type="RefSeq" id="WP_069956813.1">
    <property type="nucleotide sequence ID" value="NZ_MCGG01000008.1"/>
</dbReference>
<evidence type="ECO:0000259" key="9">
    <source>
        <dbReference type="SMART" id="SM00790"/>
    </source>
</evidence>
<comment type="similarity">
    <text evidence="2">Belongs to the AOR/FOR family.</text>
</comment>
<keyword evidence="5" id="KW-0560">Oxidoreductase</keyword>
<dbReference type="Proteomes" id="UP000095347">
    <property type="component" value="Unassembled WGS sequence"/>
</dbReference>
<evidence type="ECO:0000256" key="3">
    <source>
        <dbReference type="ARBA" id="ARBA00022485"/>
    </source>
</evidence>
<dbReference type="PANTHER" id="PTHR30038:SF0">
    <property type="entry name" value="TUNGSTEN-CONTAINING ALDEHYDE FERREDOXIN OXIDOREDUCTASE"/>
    <property type="match status" value="1"/>
</dbReference>
<comment type="cofactor">
    <cofactor evidence="1">
        <name>[4Fe-4S] cluster</name>
        <dbReference type="ChEBI" id="CHEBI:49883"/>
    </cofactor>
</comment>
<dbReference type="GO" id="GO:0051539">
    <property type="term" value="F:4 iron, 4 sulfur cluster binding"/>
    <property type="evidence" value="ECO:0007669"/>
    <property type="project" value="UniProtKB-KW"/>
</dbReference>
<keyword evidence="3" id="KW-0004">4Fe-4S</keyword>
<dbReference type="SUPFAM" id="SSF56228">
    <property type="entry name" value="Aldehyde ferredoxin oxidoreductase, N-terminal domain"/>
    <property type="match status" value="1"/>
</dbReference>
<dbReference type="SMART" id="SM00790">
    <property type="entry name" value="AFOR_N"/>
    <property type="match status" value="1"/>
</dbReference>
<evidence type="ECO:0000256" key="8">
    <source>
        <dbReference type="ARBA" id="ARBA00049934"/>
    </source>
</evidence>
<dbReference type="PANTHER" id="PTHR30038">
    <property type="entry name" value="ALDEHYDE FERREDOXIN OXIDOREDUCTASE"/>
    <property type="match status" value="1"/>
</dbReference>
<keyword evidence="6" id="KW-0408">Iron</keyword>
<evidence type="ECO:0000256" key="1">
    <source>
        <dbReference type="ARBA" id="ARBA00001966"/>
    </source>
</evidence>
<proteinExistence type="inferred from homology"/>
<accession>A0A1E5QBF4</accession>
<dbReference type="InterPro" id="IPR013983">
    <property type="entry name" value="Ald_Fedxn_OxRdtase_N"/>
</dbReference>
<dbReference type="STRING" id="28181.BEN30_03435"/>
<evidence type="ECO:0000256" key="4">
    <source>
        <dbReference type="ARBA" id="ARBA00022723"/>
    </source>
</evidence>
<dbReference type="EMBL" id="MCGG01000008">
    <property type="protein sequence ID" value="OEJ69349.1"/>
    <property type="molecule type" value="Genomic_DNA"/>
</dbReference>
<gene>
    <name evidence="10" type="ORF">BEN30_03435</name>
</gene>
<evidence type="ECO:0000256" key="5">
    <source>
        <dbReference type="ARBA" id="ARBA00023002"/>
    </source>
</evidence>
<evidence type="ECO:0000256" key="6">
    <source>
        <dbReference type="ARBA" id="ARBA00023004"/>
    </source>
</evidence>
<dbReference type="InterPro" id="IPR036503">
    <property type="entry name" value="Ald_Fedxn_OxRdtase_N_sf"/>
</dbReference>
<dbReference type="Gene3D" id="1.10.599.10">
    <property type="entry name" value="Aldehyde Ferredoxin Oxidoreductase Protein, subunit A, domain 3"/>
    <property type="match status" value="1"/>
</dbReference>
<evidence type="ECO:0000313" key="11">
    <source>
        <dbReference type="Proteomes" id="UP000095347"/>
    </source>
</evidence>
<dbReference type="Pfam" id="PF02730">
    <property type="entry name" value="AFOR_N"/>
    <property type="match status" value="1"/>
</dbReference>
<reference evidence="11" key="1">
    <citation type="submission" date="2016-07" db="EMBL/GenBank/DDBJ databases">
        <authorList>
            <person name="Florea S."/>
            <person name="Webb J.S."/>
            <person name="Jaromczyk J."/>
            <person name="Schardl C.L."/>
        </authorList>
    </citation>
    <scope>NUCLEOTIDE SEQUENCE [LARGE SCALE GENOMIC DNA]</scope>
    <source>
        <strain evidence="11">MV-1</strain>
    </source>
</reference>
<keyword evidence="4" id="KW-0479">Metal-binding</keyword>
<dbReference type="Gene3D" id="3.60.9.10">
    <property type="entry name" value="Aldehyde ferredoxin oxidoreductase, N-terminal domain"/>
    <property type="match status" value="1"/>
</dbReference>